<dbReference type="OrthoDB" id="29163at2"/>
<dbReference type="KEGG" id="mhd:Marky_1080"/>
<evidence type="ECO:0000256" key="4">
    <source>
        <dbReference type="ARBA" id="ARBA00022679"/>
    </source>
</evidence>
<keyword evidence="4 7" id="KW-0808">Transferase</keyword>
<dbReference type="EMBL" id="CP002630">
    <property type="protein sequence ID" value="AEB11822.1"/>
    <property type="molecule type" value="Genomic_DNA"/>
</dbReference>
<evidence type="ECO:0000313" key="8">
    <source>
        <dbReference type="Proteomes" id="UP000007030"/>
    </source>
</evidence>
<protein>
    <submittedName>
        <fullName evidence="7">Acetylornithine/succinyldiaminopimelate aminotransferase</fullName>
        <ecNumber evidence="7">2.6.1.11</ecNumber>
    </submittedName>
</protein>
<keyword evidence="5 6" id="KW-0663">Pyridoxal phosphate</keyword>
<dbReference type="eggNOG" id="COG0160">
    <property type="taxonomic scope" value="Bacteria"/>
</dbReference>
<comment type="cofactor">
    <cofactor evidence="1">
        <name>pyridoxal 5'-phosphate</name>
        <dbReference type="ChEBI" id="CHEBI:597326"/>
    </cofactor>
</comment>
<dbReference type="InterPro" id="IPR015422">
    <property type="entry name" value="PyrdxlP-dep_Trfase_small"/>
</dbReference>
<dbReference type="InterPro" id="IPR005814">
    <property type="entry name" value="Aminotrans_3"/>
</dbReference>
<dbReference type="STRING" id="869210.Marky_1080"/>
<dbReference type="EC" id="2.6.1.11" evidence="7"/>
<evidence type="ECO:0000256" key="2">
    <source>
        <dbReference type="ARBA" id="ARBA00008954"/>
    </source>
</evidence>
<dbReference type="InterPro" id="IPR015421">
    <property type="entry name" value="PyrdxlP-dep_Trfase_major"/>
</dbReference>
<dbReference type="PROSITE" id="PS00600">
    <property type="entry name" value="AA_TRANSFER_CLASS_3"/>
    <property type="match status" value="1"/>
</dbReference>
<dbReference type="RefSeq" id="WP_013703869.1">
    <property type="nucleotide sequence ID" value="NC_015387.1"/>
</dbReference>
<dbReference type="PIRSF" id="PIRSF000521">
    <property type="entry name" value="Transaminase_4ab_Lys_Orn"/>
    <property type="match status" value="1"/>
</dbReference>
<proteinExistence type="inferred from homology"/>
<gene>
    <name evidence="7" type="ordered locus">Marky_1080</name>
</gene>
<dbReference type="FunFam" id="3.40.640.10:FF:000013">
    <property type="entry name" value="4-aminobutyrate aminotransferase"/>
    <property type="match status" value="1"/>
</dbReference>
<reference evidence="7 8" key="1">
    <citation type="journal article" date="2012" name="Stand. Genomic Sci.">
        <title>Complete genome sequence of the aerobic, heterotroph Marinithermus hydrothermalis type strain (T1(T)) from a deep-sea hydrothermal vent chimney.</title>
        <authorList>
            <person name="Copeland A."/>
            <person name="Gu W."/>
            <person name="Yasawong M."/>
            <person name="Lapidus A."/>
            <person name="Lucas S."/>
            <person name="Deshpande S."/>
            <person name="Pagani I."/>
            <person name="Tapia R."/>
            <person name="Cheng J.F."/>
            <person name="Goodwin L.A."/>
            <person name="Pitluck S."/>
            <person name="Liolios K."/>
            <person name="Ivanova N."/>
            <person name="Mavromatis K."/>
            <person name="Mikhailova N."/>
            <person name="Pati A."/>
            <person name="Chen A."/>
            <person name="Palaniappan K."/>
            <person name="Land M."/>
            <person name="Pan C."/>
            <person name="Brambilla E.M."/>
            <person name="Rohde M."/>
            <person name="Tindall B.J."/>
            <person name="Sikorski J."/>
            <person name="Goker M."/>
            <person name="Detter J.C."/>
            <person name="Bristow J."/>
            <person name="Eisen J.A."/>
            <person name="Markowitz V."/>
            <person name="Hugenholtz P."/>
            <person name="Kyrpides N.C."/>
            <person name="Klenk H.P."/>
            <person name="Woyke T."/>
        </authorList>
    </citation>
    <scope>NUCLEOTIDE SEQUENCE [LARGE SCALE GENOMIC DNA]</scope>
    <source>
        <strain evidence="8">DSM 14884 / JCM 11576 / T1</strain>
    </source>
</reference>
<dbReference type="AlphaFoldDB" id="F2NMD4"/>
<dbReference type="InterPro" id="IPR049704">
    <property type="entry name" value="Aminotrans_3_PPA_site"/>
</dbReference>
<keyword evidence="8" id="KW-1185">Reference proteome</keyword>
<dbReference type="GO" id="GO:0003992">
    <property type="term" value="F:N2-acetyl-L-ornithine:2-oxoglutarate 5-aminotransferase activity"/>
    <property type="evidence" value="ECO:0007669"/>
    <property type="project" value="UniProtKB-EC"/>
</dbReference>
<name>F2NMD4_MARHT</name>
<evidence type="ECO:0000313" key="7">
    <source>
        <dbReference type="EMBL" id="AEB11822.1"/>
    </source>
</evidence>
<dbReference type="Gene3D" id="3.40.640.10">
    <property type="entry name" value="Type I PLP-dependent aspartate aminotransferase-like (Major domain)"/>
    <property type="match status" value="1"/>
</dbReference>
<dbReference type="GO" id="GO:0042802">
    <property type="term" value="F:identical protein binding"/>
    <property type="evidence" value="ECO:0007669"/>
    <property type="project" value="TreeGrafter"/>
</dbReference>
<dbReference type="NCBIfam" id="NF004426">
    <property type="entry name" value="PRK05769.1"/>
    <property type="match status" value="1"/>
</dbReference>
<organism evidence="7 8">
    <name type="scientific">Marinithermus hydrothermalis (strain DSM 14884 / JCM 11576 / T1)</name>
    <dbReference type="NCBI Taxonomy" id="869210"/>
    <lineage>
        <taxon>Bacteria</taxon>
        <taxon>Thermotogati</taxon>
        <taxon>Deinococcota</taxon>
        <taxon>Deinococci</taxon>
        <taxon>Thermales</taxon>
        <taxon>Thermaceae</taxon>
        <taxon>Marinithermus</taxon>
    </lineage>
</organism>
<evidence type="ECO:0000256" key="5">
    <source>
        <dbReference type="ARBA" id="ARBA00022898"/>
    </source>
</evidence>
<dbReference type="PANTHER" id="PTHR11986:SF58">
    <property type="entry name" value="LEUCINE_METHIONINE RACEMASE"/>
    <property type="match status" value="1"/>
</dbReference>
<keyword evidence="3 7" id="KW-0032">Aminotransferase</keyword>
<dbReference type="Proteomes" id="UP000007030">
    <property type="component" value="Chromosome"/>
</dbReference>
<evidence type="ECO:0000256" key="1">
    <source>
        <dbReference type="ARBA" id="ARBA00001933"/>
    </source>
</evidence>
<dbReference type="Gene3D" id="3.90.1150.10">
    <property type="entry name" value="Aspartate Aminotransferase, domain 1"/>
    <property type="match status" value="1"/>
</dbReference>
<dbReference type="GO" id="GO:0030170">
    <property type="term" value="F:pyridoxal phosphate binding"/>
    <property type="evidence" value="ECO:0007669"/>
    <property type="project" value="InterPro"/>
</dbReference>
<dbReference type="InterPro" id="IPR015424">
    <property type="entry name" value="PyrdxlP-dep_Trfase"/>
</dbReference>
<evidence type="ECO:0000256" key="6">
    <source>
        <dbReference type="RuleBase" id="RU003560"/>
    </source>
</evidence>
<dbReference type="Pfam" id="PF00202">
    <property type="entry name" value="Aminotran_3"/>
    <property type="match status" value="1"/>
</dbReference>
<sequence>MYTHKRPLIQTELPGPKAKALLERDAKRMSTSYIRPFPFVPEKGEGAWIWDVDGNLFLDVMAGIAVNTTGYAHPRVVEAVRRQAEAFQHVCFSDFTSEPQLSLAERLVEKLGGGYRVYFGNSGTEAVEAAIKIVRYHTRRPYIIAFTGAFHGRTMGSLSLTASNSKYRRGFAPLLPGVVHLPFPHPYRPPLGAPPEAAGTAVLEHLEHLFKTSLPPDEVGAVFIEPIQGEGGYVVPPEGFLKGLRELTERHGILLVADEVQTGAGRTGKFLAVEHEGVQPDIVVLAKGLASGYPISAVLFREELSSWTPGAHGTTFGGHPVAAAAAHATLDLLEEGLMENAREVGAFLLRAFEELKAKYPRLGDVRGRGLMIGLDFVKDPETREEDPELRDRVANRAFAKGLLNLPAGPSTIRIAPPLILSREEAQIAVEILDEAIAEALV</sequence>
<dbReference type="PANTHER" id="PTHR11986">
    <property type="entry name" value="AMINOTRANSFERASE CLASS III"/>
    <property type="match status" value="1"/>
</dbReference>
<evidence type="ECO:0000256" key="3">
    <source>
        <dbReference type="ARBA" id="ARBA00022576"/>
    </source>
</evidence>
<accession>F2NMD4</accession>
<comment type="similarity">
    <text evidence="2 6">Belongs to the class-III pyridoxal-phosphate-dependent aminotransferase family.</text>
</comment>
<dbReference type="SUPFAM" id="SSF53383">
    <property type="entry name" value="PLP-dependent transferases"/>
    <property type="match status" value="1"/>
</dbReference>
<dbReference type="InterPro" id="IPR050103">
    <property type="entry name" value="Class-III_PLP-dep_AT"/>
</dbReference>
<dbReference type="HOGENOM" id="CLU_016922_10_0_0"/>
<dbReference type="CDD" id="cd00610">
    <property type="entry name" value="OAT_like"/>
    <property type="match status" value="1"/>
</dbReference>